<dbReference type="EMBL" id="QPJC01000004">
    <property type="protein sequence ID" value="RCW44593.1"/>
    <property type="molecule type" value="Genomic_DNA"/>
</dbReference>
<dbReference type="Pfam" id="PF11387">
    <property type="entry name" value="DUF2795"/>
    <property type="match status" value="1"/>
</dbReference>
<dbReference type="AlphaFoldDB" id="A0A368VU40"/>
<keyword evidence="2" id="KW-1185">Reference proteome</keyword>
<organism evidence="1 2">
    <name type="scientific">Halopolyspora algeriensis</name>
    <dbReference type="NCBI Taxonomy" id="1500506"/>
    <lineage>
        <taxon>Bacteria</taxon>
        <taxon>Bacillati</taxon>
        <taxon>Actinomycetota</taxon>
        <taxon>Actinomycetes</taxon>
        <taxon>Actinomycetes incertae sedis</taxon>
        <taxon>Halopolyspora</taxon>
    </lineage>
</organism>
<name>A0A368VU40_9ACTN</name>
<gene>
    <name evidence="1" type="ORF">DFQ14_104182</name>
</gene>
<dbReference type="InterPro" id="IPR021527">
    <property type="entry name" value="DUF2795"/>
</dbReference>
<sequence>MTQQPDPLHVQEFLTGIIDYPVSKEQLVRNAEQAGADDEVLRALRTLPDRTYDGADAVSAEVAQGT</sequence>
<evidence type="ECO:0000313" key="1">
    <source>
        <dbReference type="EMBL" id="RCW44593.1"/>
    </source>
</evidence>
<comment type="caution">
    <text evidence="1">The sequence shown here is derived from an EMBL/GenBank/DDBJ whole genome shotgun (WGS) entry which is preliminary data.</text>
</comment>
<reference evidence="1 2" key="1">
    <citation type="submission" date="2018-07" db="EMBL/GenBank/DDBJ databases">
        <title>Genomic Encyclopedia of Type Strains, Phase III (KMG-III): the genomes of soil and plant-associated and newly described type strains.</title>
        <authorList>
            <person name="Whitman W."/>
        </authorList>
    </citation>
    <scope>NUCLEOTIDE SEQUENCE [LARGE SCALE GENOMIC DNA]</scope>
    <source>
        <strain evidence="1 2">CECT 8575</strain>
    </source>
</reference>
<protein>
    <submittedName>
        <fullName evidence="1">Uncharacterized protein DUF2795</fullName>
    </submittedName>
</protein>
<dbReference type="Proteomes" id="UP000253495">
    <property type="component" value="Unassembled WGS sequence"/>
</dbReference>
<accession>A0A368VU40</accession>
<dbReference type="RefSeq" id="WP_114452685.1">
    <property type="nucleotide sequence ID" value="NZ_QPJC01000004.1"/>
</dbReference>
<evidence type="ECO:0000313" key="2">
    <source>
        <dbReference type="Proteomes" id="UP000253495"/>
    </source>
</evidence>
<proteinExistence type="predicted"/>
<dbReference type="OrthoDB" id="6161020at2"/>